<dbReference type="RefSeq" id="WP_075085366.1">
    <property type="nucleotide sequence ID" value="NZ_CP042912.1"/>
</dbReference>
<dbReference type="KEGG" id="mff:MFFC18_08630"/>
<dbReference type="Proteomes" id="UP000322214">
    <property type="component" value="Chromosome"/>
</dbReference>
<reference evidence="1 2" key="1">
    <citation type="submission" date="2019-08" db="EMBL/GenBank/DDBJ databases">
        <title>Deep-cultivation of Planctomycetes and their phenomic and genomic characterization uncovers novel biology.</title>
        <authorList>
            <person name="Wiegand S."/>
            <person name="Jogler M."/>
            <person name="Boedeker C."/>
            <person name="Pinto D."/>
            <person name="Vollmers J."/>
            <person name="Rivas-Marin E."/>
            <person name="Kohn T."/>
            <person name="Peeters S.H."/>
            <person name="Heuer A."/>
            <person name="Rast P."/>
            <person name="Oberbeckmann S."/>
            <person name="Bunk B."/>
            <person name="Jeske O."/>
            <person name="Meyerdierks A."/>
            <person name="Storesund J.E."/>
            <person name="Kallscheuer N."/>
            <person name="Luecker S."/>
            <person name="Lage O.M."/>
            <person name="Pohl T."/>
            <person name="Merkel B.J."/>
            <person name="Hornburger P."/>
            <person name="Mueller R.-W."/>
            <person name="Bruemmer F."/>
            <person name="Labrenz M."/>
            <person name="Spormann A.M."/>
            <person name="Op den Camp H."/>
            <person name="Overmann J."/>
            <person name="Amann R."/>
            <person name="Jetten M.S.M."/>
            <person name="Mascher T."/>
            <person name="Medema M.H."/>
            <person name="Devos D.P."/>
            <person name="Kaster A.-K."/>
            <person name="Ovreas L."/>
            <person name="Rohde M."/>
            <person name="Galperin M.Y."/>
            <person name="Jogler C."/>
        </authorList>
    </citation>
    <scope>NUCLEOTIDE SEQUENCE [LARGE SCALE GENOMIC DNA]</scope>
    <source>
        <strain evidence="1 2">FC18</strain>
    </source>
</reference>
<dbReference type="STRING" id="980251.GCA_001642875_03138"/>
<sequence length="81" mass="8483">MDPDAAFSLMLASFAEDEFLIASDAAQAVLNWLRAGGYPPTVHVAGGGQLLELSHEQSNRAVAIAVANEVLSKSNQALTSQ</sequence>
<dbReference type="OrthoDB" id="289470at2"/>
<dbReference type="AlphaFoldDB" id="A0A5B9PD81"/>
<evidence type="ECO:0000313" key="1">
    <source>
        <dbReference type="EMBL" id="QEG21011.1"/>
    </source>
</evidence>
<accession>A0A5B9PD81</accession>
<gene>
    <name evidence="1" type="ORF">MFFC18_08630</name>
</gene>
<keyword evidence="2" id="KW-1185">Reference proteome</keyword>
<proteinExistence type="predicted"/>
<name>A0A5B9PD81_9BACT</name>
<evidence type="ECO:0000313" key="2">
    <source>
        <dbReference type="Proteomes" id="UP000322214"/>
    </source>
</evidence>
<protein>
    <submittedName>
        <fullName evidence="1">Uncharacterized protein</fullName>
    </submittedName>
</protein>
<organism evidence="1 2">
    <name type="scientific">Mariniblastus fucicola</name>
    <dbReference type="NCBI Taxonomy" id="980251"/>
    <lineage>
        <taxon>Bacteria</taxon>
        <taxon>Pseudomonadati</taxon>
        <taxon>Planctomycetota</taxon>
        <taxon>Planctomycetia</taxon>
        <taxon>Pirellulales</taxon>
        <taxon>Pirellulaceae</taxon>
        <taxon>Mariniblastus</taxon>
    </lineage>
</organism>
<dbReference type="EMBL" id="CP042912">
    <property type="protein sequence ID" value="QEG21011.1"/>
    <property type="molecule type" value="Genomic_DNA"/>
</dbReference>